<organism evidence="1 2">
    <name type="scientific">Sanguibacteroides justesenii</name>
    <dbReference type="NCBI Taxonomy" id="1547597"/>
    <lineage>
        <taxon>Bacteria</taxon>
        <taxon>Pseudomonadati</taxon>
        <taxon>Bacteroidota</taxon>
        <taxon>Bacteroidia</taxon>
        <taxon>Bacteroidales</taxon>
        <taxon>Porphyromonadaceae</taxon>
        <taxon>Sanguibacteroides</taxon>
    </lineage>
</organism>
<comment type="caution">
    <text evidence="1">The sequence shown here is derived from an EMBL/GenBank/DDBJ whole genome shotgun (WGS) entry which is preliminary data.</text>
</comment>
<dbReference type="AlphaFoldDB" id="A0AB34R7T3"/>
<evidence type="ECO:0008006" key="3">
    <source>
        <dbReference type="Google" id="ProtNLM"/>
    </source>
</evidence>
<dbReference type="InterPro" id="IPR025348">
    <property type="entry name" value="DUF4252"/>
</dbReference>
<evidence type="ECO:0000313" key="2">
    <source>
        <dbReference type="Proteomes" id="UP000031937"/>
    </source>
</evidence>
<proteinExistence type="predicted"/>
<dbReference type="Pfam" id="PF14060">
    <property type="entry name" value="DUF4252"/>
    <property type="match status" value="1"/>
</dbReference>
<dbReference type="EMBL" id="JPIT01000018">
    <property type="protein sequence ID" value="KIO45053.1"/>
    <property type="molecule type" value="Genomic_DNA"/>
</dbReference>
<accession>A0AB34R7T3</accession>
<dbReference type="Proteomes" id="UP000031937">
    <property type="component" value="Unassembled WGS sequence"/>
</dbReference>
<gene>
    <name evidence="1" type="ORF">IE90_06315</name>
</gene>
<evidence type="ECO:0000313" key="1">
    <source>
        <dbReference type="EMBL" id="KIO45053.1"/>
    </source>
</evidence>
<dbReference type="RefSeq" id="WP_041503030.1">
    <property type="nucleotide sequence ID" value="NZ_JPIT01000018.1"/>
</dbReference>
<protein>
    <recommendedName>
        <fullName evidence="3">DUF4252 domain-containing protein</fullName>
    </recommendedName>
</protein>
<sequence>MKILNLFMGIMMNTILIFPLQAQIGKEMKTFRNKEGITVTMLNPSLYGLYKKNNLSLSAEEVLKKVKEINVLQIDRQQIKANVLENIYHRLNPLLENESKYNQVQSYQGVTRNERIFVTQNDDTITSLVLWNEEKNKTTIIELRGDIELNKIHLLANALQVKGMDVLAYINAPEQEEENILDRHQELLKRFLQENPFHNDSTTLNGFLKNHRERLGSMDEMFARMQEMMENMGNSFEYRQGTTSDNGFEEFMSNGLEVIQENGKTKIKVNAQNSKIIYLIDGKEFSADSIGNRIPDEIATVNMVRSPEDPKTSYVVINTKQKAGRFISYADGILKFNHEHQDYTFNIDKLDEPILIINNRLTRNLDIDPADIIQIRPITEIESKILGYPSAQVIIIVDKMIFGF</sequence>
<reference evidence="1 2" key="1">
    <citation type="submission" date="2014-07" db="EMBL/GenBank/DDBJ databases">
        <title>Porphyromonadaceae bacterium OUH 334697 = ATCC BAA-2682 = DSM 28341 draft genome.</title>
        <authorList>
            <person name="Sydenham T.V."/>
            <person name="Hasman H."/>
            <person name="Justesen U.S."/>
        </authorList>
    </citation>
    <scope>NUCLEOTIDE SEQUENCE [LARGE SCALE GENOMIC DNA]</scope>
    <source>
        <strain evidence="1 2">OUH 334697</strain>
    </source>
</reference>
<name>A0AB34R7T3_9PORP</name>